<name>A0ABT9JSA8_9PROT</name>
<accession>A0ABT9JSA8</accession>
<sequence length="40" mass="4482">MRMGLRACYADTKRKQAILDHHHDAGTGGIIHPAVEIRNK</sequence>
<evidence type="ECO:0000313" key="1">
    <source>
        <dbReference type="EMBL" id="MDP8567442.1"/>
    </source>
</evidence>
<dbReference type="Proteomes" id="UP001225906">
    <property type="component" value="Unassembled WGS sequence"/>
</dbReference>
<keyword evidence="2" id="KW-1185">Reference proteome</keyword>
<evidence type="ECO:0000313" key="2">
    <source>
        <dbReference type="Proteomes" id="UP001225906"/>
    </source>
</evidence>
<comment type="caution">
    <text evidence="1">The sequence shown here is derived from an EMBL/GenBank/DDBJ whole genome shotgun (WGS) entry which is preliminary data.</text>
</comment>
<dbReference type="EMBL" id="JAVCAP010000013">
    <property type="protein sequence ID" value="MDP8567442.1"/>
    <property type="molecule type" value="Genomic_DNA"/>
</dbReference>
<protein>
    <submittedName>
        <fullName evidence="1">Uncharacterized protein</fullName>
    </submittedName>
</protein>
<proteinExistence type="predicted"/>
<dbReference type="RefSeq" id="WP_306389168.1">
    <property type="nucleotide sequence ID" value="NZ_JAVCAP010000013.1"/>
</dbReference>
<organism evidence="1 2">
    <name type="scientific">Methylophilus aquaticus</name>
    <dbReference type="NCBI Taxonomy" id="1971610"/>
    <lineage>
        <taxon>Bacteria</taxon>
        <taxon>Pseudomonadati</taxon>
        <taxon>Pseudomonadota</taxon>
        <taxon>Betaproteobacteria</taxon>
        <taxon>Nitrosomonadales</taxon>
        <taxon>Methylophilaceae</taxon>
        <taxon>Methylophilus</taxon>
    </lineage>
</organism>
<reference evidence="2" key="1">
    <citation type="journal article" date="2019" name="Int. J. Syst. Evol. Microbiol.">
        <title>The Global Catalogue of Microorganisms (GCM) 10K type strain sequencing project: providing services to taxonomists for standard genome sequencing and annotation.</title>
        <authorList>
            <consortium name="The Broad Institute Genomics Platform"/>
            <consortium name="The Broad Institute Genome Sequencing Center for Infectious Disease"/>
            <person name="Wu L."/>
            <person name="Ma J."/>
        </authorList>
    </citation>
    <scope>NUCLEOTIDE SEQUENCE [LARGE SCALE GENOMIC DNA]</scope>
    <source>
        <strain evidence="2">VKM B-3159</strain>
    </source>
</reference>
<gene>
    <name evidence="1" type="ORF">Q9291_06235</name>
</gene>